<reference evidence="1" key="1">
    <citation type="journal article" date="2019" name="BMC Genomics">
        <title>A new reference genome for Sorghum bicolor reveals high levels of sequence similarity between sweet and grain genotypes: implications for the genetics of sugar metabolism.</title>
        <authorList>
            <person name="Cooper E.A."/>
            <person name="Brenton Z.W."/>
            <person name="Flinn B.S."/>
            <person name="Jenkins J."/>
            <person name="Shu S."/>
            <person name="Flowers D."/>
            <person name="Luo F."/>
            <person name="Wang Y."/>
            <person name="Xia P."/>
            <person name="Barry K."/>
            <person name="Daum C."/>
            <person name="Lipzen A."/>
            <person name="Yoshinaga Y."/>
            <person name="Schmutz J."/>
            <person name="Saski C."/>
            <person name="Vermerris W."/>
            <person name="Kresovich S."/>
        </authorList>
    </citation>
    <scope>NUCLEOTIDE SEQUENCE</scope>
</reference>
<sequence length="107" mass="12270">MHEYMAESIQDRRRTTTRMAKLLGGSHHSKWSTQYYGVYSFCCCDLLLDSTGSRPPMHALICFTFLVQKRKVDGGIIIILLLSNYINLDAHAWHGMLLVLYIFLGLC</sequence>
<dbReference type="Proteomes" id="UP000807115">
    <property type="component" value="Chromosome 6"/>
</dbReference>
<protein>
    <submittedName>
        <fullName evidence="1">Uncharacterized protein</fullName>
    </submittedName>
</protein>
<evidence type="ECO:0000313" key="2">
    <source>
        <dbReference type="Proteomes" id="UP000807115"/>
    </source>
</evidence>
<name>A0A921QST1_SORBI</name>
<organism evidence="1 2">
    <name type="scientific">Sorghum bicolor</name>
    <name type="common">Sorghum</name>
    <name type="synonym">Sorghum vulgare</name>
    <dbReference type="NCBI Taxonomy" id="4558"/>
    <lineage>
        <taxon>Eukaryota</taxon>
        <taxon>Viridiplantae</taxon>
        <taxon>Streptophyta</taxon>
        <taxon>Embryophyta</taxon>
        <taxon>Tracheophyta</taxon>
        <taxon>Spermatophyta</taxon>
        <taxon>Magnoliopsida</taxon>
        <taxon>Liliopsida</taxon>
        <taxon>Poales</taxon>
        <taxon>Poaceae</taxon>
        <taxon>PACMAD clade</taxon>
        <taxon>Panicoideae</taxon>
        <taxon>Andropogonodae</taxon>
        <taxon>Andropogoneae</taxon>
        <taxon>Sorghinae</taxon>
        <taxon>Sorghum</taxon>
    </lineage>
</organism>
<proteinExistence type="predicted"/>
<accession>A0A921QST1</accession>
<evidence type="ECO:0000313" key="1">
    <source>
        <dbReference type="EMBL" id="KAG0525981.1"/>
    </source>
</evidence>
<dbReference type="AlphaFoldDB" id="A0A921QST1"/>
<comment type="caution">
    <text evidence="1">The sequence shown here is derived from an EMBL/GenBank/DDBJ whole genome shotgun (WGS) entry which is preliminary data.</text>
</comment>
<reference evidence="1" key="2">
    <citation type="submission" date="2020-10" db="EMBL/GenBank/DDBJ databases">
        <authorList>
            <person name="Cooper E.A."/>
            <person name="Brenton Z.W."/>
            <person name="Flinn B.S."/>
            <person name="Jenkins J."/>
            <person name="Shu S."/>
            <person name="Flowers D."/>
            <person name="Luo F."/>
            <person name="Wang Y."/>
            <person name="Xia P."/>
            <person name="Barry K."/>
            <person name="Daum C."/>
            <person name="Lipzen A."/>
            <person name="Yoshinaga Y."/>
            <person name="Schmutz J."/>
            <person name="Saski C."/>
            <person name="Vermerris W."/>
            <person name="Kresovich S."/>
        </authorList>
    </citation>
    <scope>NUCLEOTIDE SEQUENCE</scope>
</reference>
<gene>
    <name evidence="1" type="ORF">BDA96_06G105300</name>
</gene>
<dbReference type="EMBL" id="CM027685">
    <property type="protein sequence ID" value="KAG0525981.1"/>
    <property type="molecule type" value="Genomic_DNA"/>
</dbReference>